<dbReference type="EMBL" id="JAIWYP010000001">
    <property type="protein sequence ID" value="KAH3887041.1"/>
    <property type="molecule type" value="Genomic_DNA"/>
</dbReference>
<organism evidence="2 3">
    <name type="scientific">Dreissena polymorpha</name>
    <name type="common">Zebra mussel</name>
    <name type="synonym">Mytilus polymorpha</name>
    <dbReference type="NCBI Taxonomy" id="45954"/>
    <lineage>
        <taxon>Eukaryota</taxon>
        <taxon>Metazoa</taxon>
        <taxon>Spiralia</taxon>
        <taxon>Lophotrochozoa</taxon>
        <taxon>Mollusca</taxon>
        <taxon>Bivalvia</taxon>
        <taxon>Autobranchia</taxon>
        <taxon>Heteroconchia</taxon>
        <taxon>Euheterodonta</taxon>
        <taxon>Imparidentia</taxon>
        <taxon>Neoheterodontei</taxon>
        <taxon>Myida</taxon>
        <taxon>Dreissenoidea</taxon>
        <taxon>Dreissenidae</taxon>
        <taxon>Dreissena</taxon>
    </lineage>
</organism>
<proteinExistence type="predicted"/>
<evidence type="ECO:0000256" key="1">
    <source>
        <dbReference type="SAM" id="Phobius"/>
    </source>
</evidence>
<gene>
    <name evidence="2" type="ORF">DPMN_011054</name>
</gene>
<sequence>MDMVNVSNMNSFGCRCSFQIQEVVGEEVMLQILAVAVVEYPFPMVVVAGVSLVSHFLVVEAVVVATVVDGLPRRSTDVEEEEEG</sequence>
<comment type="caution">
    <text evidence="2">The sequence shown here is derived from an EMBL/GenBank/DDBJ whole genome shotgun (WGS) entry which is preliminary data.</text>
</comment>
<feature type="transmembrane region" description="Helical" evidence="1">
    <location>
        <begin position="45"/>
        <end position="68"/>
    </location>
</feature>
<evidence type="ECO:0000313" key="2">
    <source>
        <dbReference type="EMBL" id="KAH3887041.1"/>
    </source>
</evidence>
<evidence type="ECO:0000313" key="3">
    <source>
        <dbReference type="Proteomes" id="UP000828390"/>
    </source>
</evidence>
<keyword evidence="1" id="KW-0812">Transmembrane</keyword>
<keyword evidence="3" id="KW-1185">Reference proteome</keyword>
<keyword evidence="1" id="KW-1133">Transmembrane helix</keyword>
<dbReference type="Proteomes" id="UP000828390">
    <property type="component" value="Unassembled WGS sequence"/>
</dbReference>
<reference evidence="2" key="1">
    <citation type="journal article" date="2019" name="bioRxiv">
        <title>The Genome of the Zebra Mussel, Dreissena polymorpha: A Resource for Invasive Species Research.</title>
        <authorList>
            <person name="McCartney M.A."/>
            <person name="Auch B."/>
            <person name="Kono T."/>
            <person name="Mallez S."/>
            <person name="Zhang Y."/>
            <person name="Obille A."/>
            <person name="Becker A."/>
            <person name="Abrahante J.E."/>
            <person name="Garbe J."/>
            <person name="Badalamenti J.P."/>
            <person name="Herman A."/>
            <person name="Mangelson H."/>
            <person name="Liachko I."/>
            <person name="Sullivan S."/>
            <person name="Sone E.D."/>
            <person name="Koren S."/>
            <person name="Silverstein K.A.T."/>
            <person name="Beckman K.B."/>
            <person name="Gohl D.M."/>
        </authorList>
    </citation>
    <scope>NUCLEOTIDE SEQUENCE</scope>
    <source>
        <strain evidence="2">Duluth1</strain>
        <tissue evidence="2">Whole animal</tissue>
    </source>
</reference>
<keyword evidence="1" id="KW-0472">Membrane</keyword>
<accession>A0A9D4RZV6</accession>
<protein>
    <submittedName>
        <fullName evidence="2">Uncharacterized protein</fullName>
    </submittedName>
</protein>
<reference evidence="2" key="2">
    <citation type="submission" date="2020-11" db="EMBL/GenBank/DDBJ databases">
        <authorList>
            <person name="McCartney M.A."/>
            <person name="Auch B."/>
            <person name="Kono T."/>
            <person name="Mallez S."/>
            <person name="Becker A."/>
            <person name="Gohl D.M."/>
            <person name="Silverstein K.A.T."/>
            <person name="Koren S."/>
            <person name="Bechman K.B."/>
            <person name="Herman A."/>
            <person name="Abrahante J.E."/>
            <person name="Garbe J."/>
        </authorList>
    </citation>
    <scope>NUCLEOTIDE SEQUENCE</scope>
    <source>
        <strain evidence="2">Duluth1</strain>
        <tissue evidence="2">Whole animal</tissue>
    </source>
</reference>
<name>A0A9D4RZV6_DREPO</name>
<dbReference type="AlphaFoldDB" id="A0A9D4RZV6"/>